<evidence type="ECO:0000313" key="7">
    <source>
        <dbReference type="Proteomes" id="UP000256304"/>
    </source>
</evidence>
<organism evidence="6 7">
    <name type="scientific">Paenibacillus taihuensis</name>
    <dbReference type="NCBI Taxonomy" id="1156355"/>
    <lineage>
        <taxon>Bacteria</taxon>
        <taxon>Bacillati</taxon>
        <taxon>Bacillota</taxon>
        <taxon>Bacilli</taxon>
        <taxon>Bacillales</taxon>
        <taxon>Paenibacillaceae</taxon>
        <taxon>Paenibacillus</taxon>
    </lineage>
</organism>
<dbReference type="Proteomes" id="UP000256304">
    <property type="component" value="Unassembled WGS sequence"/>
</dbReference>
<feature type="region of interest" description="Disordered" evidence="4">
    <location>
        <begin position="473"/>
        <end position="508"/>
    </location>
</feature>
<accession>A0A3D9SE41</accession>
<evidence type="ECO:0000259" key="5">
    <source>
        <dbReference type="Pfam" id="PF00534"/>
    </source>
</evidence>
<reference evidence="6 7" key="1">
    <citation type="submission" date="2018-08" db="EMBL/GenBank/DDBJ databases">
        <title>Genomic Encyclopedia of Type Strains, Phase III (KMG-III): the genomes of soil and plant-associated and newly described type strains.</title>
        <authorList>
            <person name="Whitman W."/>
        </authorList>
    </citation>
    <scope>NUCLEOTIDE SEQUENCE [LARGE SCALE GENOMIC DNA]</scope>
    <source>
        <strain evidence="6 7">CGMCC 1.10966</strain>
    </source>
</reference>
<comment type="caution">
    <text evidence="6">The sequence shown here is derived from an EMBL/GenBank/DDBJ whole genome shotgun (WGS) entry which is preliminary data.</text>
</comment>
<feature type="domain" description="Glycosyl transferase family 1" evidence="5">
    <location>
        <begin position="225"/>
        <end position="349"/>
    </location>
</feature>
<sequence length="508" mass="57138">MNVQLMGTGESRLKVMLFSHLCGDGFITGAEKYLSLLVRELSFHADCTLVVPQEGLLKGEAEANGILTLIEPFPVLWNLYRPDGELASTEANILAESRHAGLIQLLQLRRPDIVIVNSCVNALPAMAAKELGIPVVWIIQEIIYPHETALQSAHFINRYSDLIVGISHHSLALFRGIALDGKQMLLPPTAPVSERGWEQHYPANEDLSRGLPAHRYLIGYISAGMQWEKGLDHFLLMSLSLCAQRQDLCFLCIASPLGNVDYESYCMSLVQQSEFRDRFRFVRFQKNIESVYSLVDMVVVPSLVDEGFGMIALEALLFGKVTVAYRSGGLQEVLSAAGQENMLVEKGDISGLCSKVGEGLQETAGVDVERVRQVFGIESYRDRLASFFRELGPLATMARLQRNAAHVRPLRPNRLYRGNKTPLVYFIQRGTKRPIVSPKAFQLCGFRWSAVHVVSEQRLFLYPSGLEIHHDHPSSFPFRKKRRGRRKRGKRRTAARIVKSLRRAADRR</sequence>
<proteinExistence type="inferred from homology"/>
<feature type="compositionally biased region" description="Basic residues" evidence="4">
    <location>
        <begin position="478"/>
        <end position="502"/>
    </location>
</feature>
<keyword evidence="7" id="KW-1185">Reference proteome</keyword>
<dbReference type="PANTHER" id="PTHR12526">
    <property type="entry name" value="GLYCOSYLTRANSFERASE"/>
    <property type="match status" value="1"/>
</dbReference>
<evidence type="ECO:0000256" key="2">
    <source>
        <dbReference type="ARBA" id="ARBA00022676"/>
    </source>
</evidence>
<dbReference type="OrthoDB" id="2547319at2"/>
<name>A0A3D9SE41_9BACL</name>
<gene>
    <name evidence="6" type="ORF">A8990_102235</name>
</gene>
<comment type="similarity">
    <text evidence="1">Belongs to the glycosyltransferase group 1 family. Glycosyltransferase 4 subfamily.</text>
</comment>
<dbReference type="EMBL" id="QTTN01000002">
    <property type="protein sequence ID" value="REE93148.1"/>
    <property type="molecule type" value="Genomic_DNA"/>
</dbReference>
<keyword evidence="2" id="KW-0328">Glycosyltransferase</keyword>
<evidence type="ECO:0000256" key="1">
    <source>
        <dbReference type="ARBA" id="ARBA00009481"/>
    </source>
</evidence>
<evidence type="ECO:0000256" key="4">
    <source>
        <dbReference type="SAM" id="MobiDB-lite"/>
    </source>
</evidence>
<evidence type="ECO:0000313" key="6">
    <source>
        <dbReference type="EMBL" id="REE93148.1"/>
    </source>
</evidence>
<dbReference type="PANTHER" id="PTHR12526:SF640">
    <property type="entry name" value="COLANIC ACID BIOSYNTHESIS GLYCOSYLTRANSFERASE WCAL-RELATED"/>
    <property type="match status" value="1"/>
</dbReference>
<evidence type="ECO:0000256" key="3">
    <source>
        <dbReference type="ARBA" id="ARBA00022679"/>
    </source>
</evidence>
<dbReference type="SUPFAM" id="SSF53756">
    <property type="entry name" value="UDP-Glycosyltransferase/glycogen phosphorylase"/>
    <property type="match status" value="1"/>
</dbReference>
<dbReference type="Pfam" id="PF00534">
    <property type="entry name" value="Glycos_transf_1"/>
    <property type="match status" value="1"/>
</dbReference>
<dbReference type="RefSeq" id="WP_116187595.1">
    <property type="nucleotide sequence ID" value="NZ_QTTN01000002.1"/>
</dbReference>
<dbReference type="AlphaFoldDB" id="A0A3D9SE41"/>
<dbReference type="Gene3D" id="3.40.50.2000">
    <property type="entry name" value="Glycogen Phosphorylase B"/>
    <property type="match status" value="2"/>
</dbReference>
<dbReference type="InterPro" id="IPR001296">
    <property type="entry name" value="Glyco_trans_1"/>
</dbReference>
<protein>
    <submittedName>
        <fullName evidence="6">Glycosyltransferase involved in cell wall biosynthesis</fullName>
    </submittedName>
</protein>
<dbReference type="GO" id="GO:0016757">
    <property type="term" value="F:glycosyltransferase activity"/>
    <property type="evidence" value="ECO:0007669"/>
    <property type="project" value="UniProtKB-KW"/>
</dbReference>
<keyword evidence="3 6" id="KW-0808">Transferase</keyword>